<feature type="domain" description="CMP/dCMP-type deaminase" evidence="13">
    <location>
        <begin position="308"/>
        <end position="448"/>
    </location>
</feature>
<dbReference type="NCBIfam" id="NF004064">
    <property type="entry name" value="PRK05578.1"/>
    <property type="match status" value="1"/>
</dbReference>
<dbReference type="Gene3D" id="3.40.140.10">
    <property type="entry name" value="Cytidine Deaminase, domain 2"/>
    <property type="match status" value="1"/>
</dbReference>
<evidence type="ECO:0000256" key="2">
    <source>
        <dbReference type="ARBA" id="ARBA00003949"/>
    </source>
</evidence>
<keyword evidence="15" id="KW-1185">Reference proteome</keyword>
<evidence type="ECO:0000256" key="9">
    <source>
        <dbReference type="ARBA" id="ARBA00049558"/>
    </source>
</evidence>
<evidence type="ECO:0000313" key="14">
    <source>
        <dbReference type="EMBL" id="KAK3942688.1"/>
    </source>
</evidence>
<dbReference type="GO" id="GO:0004126">
    <property type="term" value="F:cytidine deaminase activity"/>
    <property type="evidence" value="ECO:0007669"/>
    <property type="project" value="UniProtKB-EC"/>
</dbReference>
<dbReference type="AlphaFoldDB" id="A0AAN6NDB7"/>
<evidence type="ECO:0000256" key="1">
    <source>
        <dbReference type="ARBA" id="ARBA00001947"/>
    </source>
</evidence>
<dbReference type="Gene3D" id="3.40.50.720">
    <property type="entry name" value="NAD(P)-binding Rossmann-like Domain"/>
    <property type="match status" value="1"/>
</dbReference>
<dbReference type="InterPro" id="IPR036291">
    <property type="entry name" value="NAD(P)-bd_dom_sf"/>
</dbReference>
<dbReference type="EC" id="3.5.4.5" evidence="4"/>
<evidence type="ECO:0000256" key="11">
    <source>
        <dbReference type="PIRSR" id="PIRSR606262-2"/>
    </source>
</evidence>
<evidence type="ECO:0000313" key="15">
    <source>
        <dbReference type="Proteomes" id="UP001303473"/>
    </source>
</evidence>
<dbReference type="GO" id="GO:0008270">
    <property type="term" value="F:zinc ion binding"/>
    <property type="evidence" value="ECO:0007669"/>
    <property type="project" value="InterPro"/>
</dbReference>
<feature type="active site" description="Proton donor" evidence="10">
    <location>
        <position position="364"/>
    </location>
</feature>
<dbReference type="GO" id="GO:0005829">
    <property type="term" value="C:cytosol"/>
    <property type="evidence" value="ECO:0007669"/>
    <property type="project" value="TreeGrafter"/>
</dbReference>
<sequence>MDTTEDFSPYRADGKLYGFVCVVTGASQAIGQAIVHELAAHGAASIYGMQACDKAASAETETTSRTLHDNIGAPNPAGGTNVIPYPFDVTREDETLVLIDEVLNAYGRLDAWVCCSSSSSNNPPSPRGLLHEATGDDVQRCLEAHALAPLWALKHAPAAMAKLTTKAGAYPNAAPKSQEYGSIIVINESVTTANVLHTMAAHAALGVVRSGVAVLKGSGSKVRINCISPGQINTSGIEEAGSVGTERAGNPQEVARVAGFLASGFSSYMTGANLVVDGGASIAPPAVLSSQDPEVVSQACRAYGLGVPEFHELRTRARAAKSTSYSPYSRFRVGAVVLAAGASGAYISGANVENASYPVSTCAERVALTKAVTEGHYNQHHQQHHHHQGFKAIAVATDITPPASPCGMCRQCIREFCAPSTPIVMFDKNDNFSIMRLDELLPLSFGPEALGVAGPATATATAAPPAI</sequence>
<dbReference type="CDD" id="cd05233">
    <property type="entry name" value="SDR_c"/>
    <property type="match status" value="1"/>
</dbReference>
<dbReference type="NCBIfam" id="TIGR01354">
    <property type="entry name" value="cyt_deam_tetra"/>
    <property type="match status" value="1"/>
</dbReference>
<feature type="binding site" evidence="11">
    <location>
        <begin position="351"/>
        <end position="357"/>
    </location>
    <ligand>
        <name>substrate</name>
    </ligand>
</feature>
<evidence type="ECO:0000256" key="8">
    <source>
        <dbReference type="ARBA" id="ARBA00032005"/>
    </source>
</evidence>
<evidence type="ECO:0000256" key="3">
    <source>
        <dbReference type="ARBA" id="ARBA00006576"/>
    </source>
</evidence>
<dbReference type="Pfam" id="PF00383">
    <property type="entry name" value="dCMP_cyt_deam_1"/>
    <property type="match status" value="1"/>
</dbReference>
<evidence type="ECO:0000256" key="4">
    <source>
        <dbReference type="ARBA" id="ARBA00012783"/>
    </source>
</evidence>
<dbReference type="SUPFAM" id="SSF53927">
    <property type="entry name" value="Cytidine deaminase-like"/>
    <property type="match status" value="1"/>
</dbReference>
<dbReference type="SUPFAM" id="SSF51735">
    <property type="entry name" value="NAD(P)-binding Rossmann-fold domains"/>
    <property type="match status" value="1"/>
</dbReference>
<dbReference type="InterPro" id="IPR016193">
    <property type="entry name" value="Cytidine_deaminase-like"/>
</dbReference>
<evidence type="ECO:0000256" key="12">
    <source>
        <dbReference type="PIRSR" id="PIRSR606262-3"/>
    </source>
</evidence>
<dbReference type="GO" id="GO:0055086">
    <property type="term" value="P:nucleobase-containing small molecule metabolic process"/>
    <property type="evidence" value="ECO:0007669"/>
    <property type="project" value="UniProtKB-ARBA"/>
</dbReference>
<feature type="binding site" evidence="12">
    <location>
        <position position="406"/>
    </location>
    <ligand>
        <name>Zn(2+)</name>
        <dbReference type="ChEBI" id="CHEBI:29105"/>
        <note>catalytic</note>
    </ligand>
</feature>
<proteinExistence type="inferred from homology"/>
<protein>
    <recommendedName>
        <fullName evidence="4">cytidine deaminase</fullName>
        <ecNumber evidence="4">3.5.4.5</ecNumber>
    </recommendedName>
    <alternativeName>
        <fullName evidence="8">Cytidine aminohydrolase</fullName>
    </alternativeName>
</protein>
<dbReference type="Proteomes" id="UP001303473">
    <property type="component" value="Unassembled WGS sequence"/>
</dbReference>
<dbReference type="PROSITE" id="PS51747">
    <property type="entry name" value="CYT_DCMP_DEAMINASES_2"/>
    <property type="match status" value="1"/>
</dbReference>
<accession>A0AAN6NDB7</accession>
<dbReference type="InterPro" id="IPR050202">
    <property type="entry name" value="Cyt/Deoxycyt_deaminase"/>
</dbReference>
<comment type="catalytic activity">
    <reaction evidence="9">
        <text>cytidine + H2O + H(+) = uridine + NH4(+)</text>
        <dbReference type="Rhea" id="RHEA:16069"/>
        <dbReference type="ChEBI" id="CHEBI:15377"/>
        <dbReference type="ChEBI" id="CHEBI:15378"/>
        <dbReference type="ChEBI" id="CHEBI:16704"/>
        <dbReference type="ChEBI" id="CHEBI:17562"/>
        <dbReference type="ChEBI" id="CHEBI:28938"/>
        <dbReference type="EC" id="3.5.4.5"/>
    </reaction>
</comment>
<dbReference type="InterPro" id="IPR002125">
    <property type="entry name" value="CMP_dCMP_dom"/>
</dbReference>
<organism evidence="14 15">
    <name type="scientific">Diplogelasinospora grovesii</name>
    <dbReference type="NCBI Taxonomy" id="303347"/>
    <lineage>
        <taxon>Eukaryota</taxon>
        <taxon>Fungi</taxon>
        <taxon>Dikarya</taxon>
        <taxon>Ascomycota</taxon>
        <taxon>Pezizomycotina</taxon>
        <taxon>Sordariomycetes</taxon>
        <taxon>Sordariomycetidae</taxon>
        <taxon>Sordariales</taxon>
        <taxon>Diplogelasinosporaceae</taxon>
        <taxon>Diplogelasinospora</taxon>
    </lineage>
</organism>
<name>A0AAN6NDB7_9PEZI</name>
<comment type="function">
    <text evidence="2">This enzyme scavenges exogenous and endogenous cytidine and 2'-deoxycytidine for UMP synthesis.</text>
</comment>
<evidence type="ECO:0000256" key="6">
    <source>
        <dbReference type="ARBA" id="ARBA00022801"/>
    </source>
</evidence>
<evidence type="ECO:0000256" key="5">
    <source>
        <dbReference type="ARBA" id="ARBA00022723"/>
    </source>
</evidence>
<feature type="binding site" evidence="12">
    <location>
        <position position="409"/>
    </location>
    <ligand>
        <name>Zn(2+)</name>
        <dbReference type="ChEBI" id="CHEBI:29105"/>
        <note>catalytic</note>
    </ligand>
</feature>
<dbReference type="InterPro" id="IPR002347">
    <property type="entry name" value="SDR_fam"/>
</dbReference>
<feature type="binding site" evidence="12">
    <location>
        <position position="362"/>
    </location>
    <ligand>
        <name>Zn(2+)</name>
        <dbReference type="ChEBI" id="CHEBI:29105"/>
        <note>catalytic</note>
    </ligand>
</feature>
<dbReference type="FunFam" id="3.40.140.10:FF:000008">
    <property type="entry name" value="Cytidine deaminase"/>
    <property type="match status" value="1"/>
</dbReference>
<evidence type="ECO:0000256" key="7">
    <source>
        <dbReference type="ARBA" id="ARBA00022833"/>
    </source>
</evidence>
<comment type="similarity">
    <text evidence="3">Belongs to the cytidine and deoxycytidylate deaminase family.</text>
</comment>
<keyword evidence="6" id="KW-0378">Hydrolase</keyword>
<dbReference type="PANTHER" id="PTHR11644">
    <property type="entry name" value="CYTIDINE DEAMINASE"/>
    <property type="match status" value="1"/>
</dbReference>
<gene>
    <name evidence="14" type="ORF">QBC46DRAFT_457308</name>
</gene>
<comment type="caution">
    <text evidence="14">The sequence shown here is derived from an EMBL/GenBank/DDBJ whole genome shotgun (WGS) entry which is preliminary data.</text>
</comment>
<keyword evidence="7 12" id="KW-0862">Zinc</keyword>
<reference evidence="15" key="1">
    <citation type="journal article" date="2023" name="Mol. Phylogenet. Evol.">
        <title>Genome-scale phylogeny and comparative genomics of the fungal order Sordariales.</title>
        <authorList>
            <person name="Hensen N."/>
            <person name="Bonometti L."/>
            <person name="Westerberg I."/>
            <person name="Brannstrom I.O."/>
            <person name="Guillou S."/>
            <person name="Cros-Aarteil S."/>
            <person name="Calhoun S."/>
            <person name="Haridas S."/>
            <person name="Kuo A."/>
            <person name="Mondo S."/>
            <person name="Pangilinan J."/>
            <person name="Riley R."/>
            <person name="LaButti K."/>
            <person name="Andreopoulos B."/>
            <person name="Lipzen A."/>
            <person name="Chen C."/>
            <person name="Yan M."/>
            <person name="Daum C."/>
            <person name="Ng V."/>
            <person name="Clum A."/>
            <person name="Steindorff A."/>
            <person name="Ohm R.A."/>
            <person name="Martin F."/>
            <person name="Silar P."/>
            <person name="Natvig D.O."/>
            <person name="Lalanne C."/>
            <person name="Gautier V."/>
            <person name="Ament-Velasquez S.L."/>
            <person name="Kruys A."/>
            <person name="Hutchinson M.I."/>
            <person name="Powell A.J."/>
            <person name="Barry K."/>
            <person name="Miller A.N."/>
            <person name="Grigoriev I.V."/>
            <person name="Debuchy R."/>
            <person name="Gladieux P."/>
            <person name="Hiltunen Thoren M."/>
            <person name="Johannesson H."/>
        </authorList>
    </citation>
    <scope>NUCLEOTIDE SEQUENCE [LARGE SCALE GENOMIC DNA]</scope>
    <source>
        <strain evidence="15">CBS 340.73</strain>
    </source>
</reference>
<evidence type="ECO:0000259" key="13">
    <source>
        <dbReference type="PROSITE" id="PS51747"/>
    </source>
</evidence>
<keyword evidence="5 12" id="KW-0479">Metal-binding</keyword>
<dbReference type="Pfam" id="PF13561">
    <property type="entry name" value="adh_short_C2"/>
    <property type="match status" value="1"/>
</dbReference>
<dbReference type="PANTHER" id="PTHR11644:SF2">
    <property type="entry name" value="CYTIDINE DEAMINASE"/>
    <property type="match status" value="1"/>
</dbReference>
<dbReference type="PRINTS" id="PR00081">
    <property type="entry name" value="GDHRDH"/>
</dbReference>
<evidence type="ECO:0000256" key="10">
    <source>
        <dbReference type="PIRSR" id="PIRSR606262-1"/>
    </source>
</evidence>
<dbReference type="EMBL" id="MU853771">
    <property type="protein sequence ID" value="KAK3942688.1"/>
    <property type="molecule type" value="Genomic_DNA"/>
</dbReference>
<dbReference type="InterPro" id="IPR006262">
    <property type="entry name" value="Cyt_deam_tetra"/>
</dbReference>
<dbReference type="GO" id="GO:0072527">
    <property type="term" value="P:pyrimidine-containing compound metabolic process"/>
    <property type="evidence" value="ECO:0007669"/>
    <property type="project" value="UniProtKB-ARBA"/>
</dbReference>
<comment type="cofactor">
    <cofactor evidence="1 12">
        <name>Zn(2+)</name>
        <dbReference type="ChEBI" id="CHEBI:29105"/>
    </cofactor>
</comment>
<dbReference type="CDD" id="cd01283">
    <property type="entry name" value="cytidine_deaminase"/>
    <property type="match status" value="1"/>
</dbReference>